<dbReference type="OrthoDB" id="1720576at2"/>
<proteinExistence type="predicted"/>
<dbReference type="AlphaFoldDB" id="A0A3N5BS96"/>
<evidence type="ECO:0008006" key="3">
    <source>
        <dbReference type="Google" id="ProtNLM"/>
    </source>
</evidence>
<comment type="caution">
    <text evidence="1">The sequence shown here is derived from an EMBL/GenBank/DDBJ whole genome shotgun (WGS) entry which is preliminary data.</text>
</comment>
<dbReference type="RefSeq" id="WP_123928602.1">
    <property type="nucleotide sequence ID" value="NZ_RKRE01000002.1"/>
</dbReference>
<accession>A0A3N5BS96</accession>
<gene>
    <name evidence="1" type="ORF">EDD75_0881</name>
</gene>
<name>A0A3N5BS96_9THEO</name>
<dbReference type="EMBL" id="RKRE01000002">
    <property type="protein sequence ID" value="RPF46631.1"/>
    <property type="molecule type" value="Genomic_DNA"/>
</dbReference>
<reference evidence="1 2" key="1">
    <citation type="submission" date="2018-11" db="EMBL/GenBank/DDBJ databases">
        <title>Genomic Encyclopedia of Type Strains, Phase IV (KMG-IV): sequencing the most valuable type-strain genomes for metagenomic binning, comparative biology and taxonomic classification.</title>
        <authorList>
            <person name="Goeker M."/>
        </authorList>
    </citation>
    <scope>NUCLEOTIDE SEQUENCE [LARGE SCALE GENOMIC DNA]</scope>
    <source>
        <strain evidence="1 2">DSM 102936</strain>
    </source>
</reference>
<organism evidence="1 2">
    <name type="scientific">Thermodesulfitimonas autotrophica</name>
    <dbReference type="NCBI Taxonomy" id="1894989"/>
    <lineage>
        <taxon>Bacteria</taxon>
        <taxon>Bacillati</taxon>
        <taxon>Bacillota</taxon>
        <taxon>Clostridia</taxon>
        <taxon>Thermoanaerobacterales</taxon>
        <taxon>Thermoanaerobacteraceae</taxon>
        <taxon>Thermodesulfitimonas</taxon>
    </lineage>
</organism>
<evidence type="ECO:0000313" key="2">
    <source>
        <dbReference type="Proteomes" id="UP000282654"/>
    </source>
</evidence>
<dbReference type="Proteomes" id="UP000282654">
    <property type="component" value="Unassembled WGS sequence"/>
</dbReference>
<evidence type="ECO:0000313" key="1">
    <source>
        <dbReference type="EMBL" id="RPF46631.1"/>
    </source>
</evidence>
<keyword evidence="2" id="KW-1185">Reference proteome</keyword>
<protein>
    <recommendedName>
        <fullName evidence="3">Type I-D CRISPR-associated protein Cas7/Csc2</fullName>
    </recommendedName>
</protein>
<sequence>MSQIELFVNRMANVNVLVPKVVNKRRVAQPIYTRRVVTIVGVKTVKTRFLPVSHEGYGNESYVDKLELLGKTRAEFISRKLKGIERRAHMSLFRELVEQKTSSSWQAYFTAKFDRECTIPDSLCIACWNCSLFGGLEAGKGATFSRIRYFDTYSVEDAVDCIAMEGSEEGMGIGNQVYEDVNKGRGAETYHLYEYVKAGTRFPFITIIESPTLLDVVGYLHTVRRADEHGYGKYSANHGKFDTEFLVVATGYPRFSVLDMLKWADEGTLESRFDERKVHFDDLNGSVALFGEEIEALAGKLTEAFEEYFTALG</sequence>